<dbReference type="AlphaFoldDB" id="A0A1N7LX10"/>
<gene>
    <name evidence="1" type="ORF">SAMN05421790_10534</name>
</gene>
<dbReference type="EMBL" id="FTOD01000005">
    <property type="protein sequence ID" value="SIS78241.1"/>
    <property type="molecule type" value="Genomic_DNA"/>
</dbReference>
<dbReference type="Proteomes" id="UP000186795">
    <property type="component" value="Unassembled WGS sequence"/>
</dbReference>
<proteinExistence type="predicted"/>
<accession>A0A1N7LX10</accession>
<organism evidence="1 2">
    <name type="scientific">Kroppenstedtia eburnea</name>
    <dbReference type="NCBI Taxonomy" id="714067"/>
    <lineage>
        <taxon>Bacteria</taxon>
        <taxon>Bacillati</taxon>
        <taxon>Bacillota</taxon>
        <taxon>Bacilli</taxon>
        <taxon>Bacillales</taxon>
        <taxon>Thermoactinomycetaceae</taxon>
        <taxon>Kroppenstedtia</taxon>
    </lineage>
</organism>
<evidence type="ECO:0000313" key="1">
    <source>
        <dbReference type="EMBL" id="SIS78241.1"/>
    </source>
</evidence>
<name>A0A1N7LX10_9BACL</name>
<reference evidence="2" key="1">
    <citation type="submission" date="2017-01" db="EMBL/GenBank/DDBJ databases">
        <authorList>
            <person name="Varghese N."/>
            <person name="Submissions S."/>
        </authorList>
    </citation>
    <scope>NUCLEOTIDE SEQUENCE [LARGE SCALE GENOMIC DNA]</scope>
    <source>
        <strain evidence="2">DSM 45196</strain>
    </source>
</reference>
<evidence type="ECO:0000313" key="2">
    <source>
        <dbReference type="Proteomes" id="UP000186795"/>
    </source>
</evidence>
<dbReference type="RefSeq" id="WP_159439692.1">
    <property type="nucleotide sequence ID" value="NZ_CP048103.1"/>
</dbReference>
<protein>
    <submittedName>
        <fullName evidence="1">Uncharacterized protein</fullName>
    </submittedName>
</protein>
<keyword evidence="2" id="KW-1185">Reference proteome</keyword>
<sequence>MIRLFSKAVAGQKKAETISASRCTGIPALTTIFYKSLFLFERLIKCRMKK</sequence>